<organism evidence="1 2">
    <name type="scientific">Tropicimonas isoalkanivorans</name>
    <dbReference type="NCBI Taxonomy" id="441112"/>
    <lineage>
        <taxon>Bacteria</taxon>
        <taxon>Pseudomonadati</taxon>
        <taxon>Pseudomonadota</taxon>
        <taxon>Alphaproteobacteria</taxon>
        <taxon>Rhodobacterales</taxon>
        <taxon>Roseobacteraceae</taxon>
        <taxon>Tropicimonas</taxon>
    </lineage>
</organism>
<dbReference type="EMBL" id="FOLG01000002">
    <property type="protein sequence ID" value="SFB99713.1"/>
    <property type="molecule type" value="Genomic_DNA"/>
</dbReference>
<gene>
    <name evidence="1" type="ORF">SAMN04488094_102186</name>
</gene>
<dbReference type="AlphaFoldDB" id="A0A1I1FRJ5"/>
<sequence length="704" mass="78676">MPPSSKRSLRSLQTVIENASPESLRGFFFQDDENFVAIASEIAEPFKPLEEEDNEENRNAVIAAINDMKPEVTLPVEIEAQRVLLLTNGKGPSALKVIAEEELSNEEYEAAFAQLGELAVALHVHAHHRRAFDDAVSFRNARLWRDGKLYSAFDVDLEHPKPVDANAIPKEKLLAAVRLRLKLSVDCGMSVVDLPATEAYKPSVLVIIRIPKDITGIPEHLDNGGRRLRFLRPQKEVLLIYTPVEQRIEICADTAPERALVSECFATEVLGHDVSTKPLTWVNYDLSQFFRTLTLDPPAVPGFLVDKTALVEIEVRLARWKQRLRLSVPFGDEIEKTAQSYLAPARVLQRASGISRAVIAVRYRRQESDPPSLLEITISDRNRCSLLSDPDPELRRLGRTLLTEWKIQHPFRDLSSGELGDFLPLLLELHDRGEETVPATFFSERKTDPDRLVEAKLIVQKDVDDSVIDDFDDEDIPPAKDRMLYAISTEWLEQRIIEALQSVLSIQGKQEITTRLFFIGSMSIDGKDVPCYLARGLGEQKWFVDAEVQLRMRSGAGPGIVFCGKDPGWKCIAANLIMTLPRATDGSAGFARLDKGYVETFFRSNLGLALGGTALTLVENADGESGTLHVPGKPELPLFSEQQVHCFRQLVDAKKKGLPGVKTRDLIAGSKSSGIQQMLGKKRWPVFQGYIEDLGQSWWGLKTS</sequence>
<accession>A0A1I1FRJ5</accession>
<keyword evidence="2" id="KW-1185">Reference proteome</keyword>
<reference evidence="1 2" key="1">
    <citation type="submission" date="2016-10" db="EMBL/GenBank/DDBJ databases">
        <authorList>
            <person name="de Groot N.N."/>
        </authorList>
    </citation>
    <scope>NUCLEOTIDE SEQUENCE [LARGE SCALE GENOMIC DNA]</scope>
    <source>
        <strain evidence="1 2">DSM 19548</strain>
    </source>
</reference>
<name>A0A1I1FRJ5_9RHOB</name>
<proteinExistence type="predicted"/>
<protein>
    <submittedName>
        <fullName evidence="1">Uncharacterized protein</fullName>
    </submittedName>
</protein>
<evidence type="ECO:0000313" key="1">
    <source>
        <dbReference type="EMBL" id="SFB99713.1"/>
    </source>
</evidence>
<dbReference type="Proteomes" id="UP000198728">
    <property type="component" value="Unassembled WGS sequence"/>
</dbReference>
<evidence type="ECO:0000313" key="2">
    <source>
        <dbReference type="Proteomes" id="UP000198728"/>
    </source>
</evidence>